<dbReference type="PANTHER" id="PTHR47572:SF4">
    <property type="entry name" value="LACTONASE DRP35"/>
    <property type="match status" value="1"/>
</dbReference>
<dbReference type="Proteomes" id="UP000604475">
    <property type="component" value="Unassembled WGS sequence"/>
</dbReference>
<sequence>MEFRVSSGPARAAQAAVLLDGRSFLEGPRWHDGRLWASDQYLGEVIALDPDSGAVEVMARTVGQPAGLGWLPDGRLLIVSMADRRLLRQEPDGDLVTHADLSGYCGGPLNDLVVDAAGHAYAGNFGFDLMAGEPARPTVLVRVDPDGTTSVAAKDLSFPNGAVIIPPAGPAGPAGGTLVVAETFGHRLTAFDVAADGALGGPRLWADLTDGARRAPGLPADDRPTAPDGVCADAEGALWVADAFHNRVLRVREGGEVVDEVSTGVEGAYACALGGGDGHTLFVCTARSFVPEERAATRDSKVLAYRVGVPAAGR</sequence>
<keyword evidence="2" id="KW-0378">Hydrolase</keyword>
<organism evidence="4 5">
    <name type="scientific">Frankia nepalensis</name>
    <dbReference type="NCBI Taxonomy" id="1836974"/>
    <lineage>
        <taxon>Bacteria</taxon>
        <taxon>Bacillati</taxon>
        <taxon>Actinomycetota</taxon>
        <taxon>Actinomycetes</taxon>
        <taxon>Frankiales</taxon>
        <taxon>Frankiaceae</taxon>
        <taxon>Frankia</taxon>
    </lineage>
</organism>
<keyword evidence="5" id="KW-1185">Reference proteome</keyword>
<accession>A0A937RE10</accession>
<evidence type="ECO:0000256" key="1">
    <source>
        <dbReference type="ARBA" id="ARBA00008853"/>
    </source>
</evidence>
<comment type="similarity">
    <text evidence="1">Belongs to the SMP-30/CGR1 family.</text>
</comment>
<reference evidence="4" key="1">
    <citation type="submission" date="2020-12" db="EMBL/GenBank/DDBJ databases">
        <title>Genomic characterization of non-nitrogen-fixing Frankia strains.</title>
        <authorList>
            <person name="Carlos-Shanley C."/>
            <person name="Guerra T."/>
            <person name="Hahn D."/>
        </authorList>
    </citation>
    <scope>NUCLEOTIDE SEQUENCE</scope>
    <source>
        <strain evidence="4">CN6</strain>
    </source>
</reference>
<dbReference type="InterPro" id="IPR013658">
    <property type="entry name" value="SGL"/>
</dbReference>
<dbReference type="InterPro" id="IPR051262">
    <property type="entry name" value="SMP-30/CGR1_Lactonase"/>
</dbReference>
<protein>
    <submittedName>
        <fullName evidence="4">SMP-30/gluconolactonase/LRE family protein</fullName>
    </submittedName>
</protein>
<dbReference type="GO" id="GO:0016787">
    <property type="term" value="F:hydrolase activity"/>
    <property type="evidence" value="ECO:0007669"/>
    <property type="project" value="UniProtKB-KW"/>
</dbReference>
<name>A0A937RE10_9ACTN</name>
<dbReference type="PANTHER" id="PTHR47572">
    <property type="entry name" value="LIPOPROTEIN-RELATED"/>
    <property type="match status" value="1"/>
</dbReference>
<evidence type="ECO:0000313" key="5">
    <source>
        <dbReference type="Proteomes" id="UP000604475"/>
    </source>
</evidence>
<comment type="caution">
    <text evidence="4">The sequence shown here is derived from an EMBL/GenBank/DDBJ whole genome shotgun (WGS) entry which is preliminary data.</text>
</comment>
<evidence type="ECO:0000313" key="4">
    <source>
        <dbReference type="EMBL" id="MBL7627139.1"/>
    </source>
</evidence>
<dbReference type="InterPro" id="IPR011042">
    <property type="entry name" value="6-blade_b-propeller_TolB-like"/>
</dbReference>
<dbReference type="AlphaFoldDB" id="A0A937RE10"/>
<evidence type="ECO:0000259" key="3">
    <source>
        <dbReference type="Pfam" id="PF08450"/>
    </source>
</evidence>
<dbReference type="EMBL" id="JAEACQ010000156">
    <property type="protein sequence ID" value="MBL7627139.1"/>
    <property type="molecule type" value="Genomic_DNA"/>
</dbReference>
<proteinExistence type="inferred from homology"/>
<evidence type="ECO:0000256" key="2">
    <source>
        <dbReference type="ARBA" id="ARBA00022801"/>
    </source>
</evidence>
<dbReference type="Pfam" id="PF08450">
    <property type="entry name" value="SGL"/>
    <property type="match status" value="1"/>
</dbReference>
<dbReference type="Gene3D" id="2.120.10.30">
    <property type="entry name" value="TolB, C-terminal domain"/>
    <property type="match status" value="1"/>
</dbReference>
<dbReference type="SUPFAM" id="SSF63829">
    <property type="entry name" value="Calcium-dependent phosphotriesterase"/>
    <property type="match status" value="1"/>
</dbReference>
<gene>
    <name evidence="4" type="ORF">I7412_08150</name>
</gene>
<feature type="domain" description="SMP-30/Gluconolactonase/LRE-like region" evidence="3">
    <location>
        <begin position="26"/>
        <end position="287"/>
    </location>
</feature>